<feature type="region of interest" description="Disordered" evidence="1">
    <location>
        <begin position="468"/>
        <end position="488"/>
    </location>
</feature>
<name>A0A2S5BAF0_9BASI</name>
<feature type="region of interest" description="Disordered" evidence="1">
    <location>
        <begin position="265"/>
        <end position="304"/>
    </location>
</feature>
<gene>
    <name evidence="2" type="ORF">BMF94_3284</name>
</gene>
<feature type="compositionally biased region" description="Low complexity" evidence="1">
    <location>
        <begin position="268"/>
        <end position="280"/>
    </location>
</feature>
<feature type="region of interest" description="Disordered" evidence="1">
    <location>
        <begin position="1"/>
        <end position="247"/>
    </location>
</feature>
<keyword evidence="3" id="KW-1185">Reference proteome</keyword>
<dbReference type="AlphaFoldDB" id="A0A2S5BAF0"/>
<feature type="compositionally biased region" description="Low complexity" evidence="1">
    <location>
        <begin position="26"/>
        <end position="35"/>
    </location>
</feature>
<evidence type="ECO:0000256" key="1">
    <source>
        <dbReference type="SAM" id="MobiDB-lite"/>
    </source>
</evidence>
<feature type="compositionally biased region" description="Basic and acidic residues" evidence="1">
    <location>
        <begin position="295"/>
        <end position="304"/>
    </location>
</feature>
<evidence type="ECO:0000313" key="2">
    <source>
        <dbReference type="EMBL" id="POY73746.1"/>
    </source>
</evidence>
<accession>A0A2S5BAF0</accession>
<dbReference type="OrthoDB" id="2535970at2759"/>
<feature type="compositionally biased region" description="Low complexity" evidence="1">
    <location>
        <begin position="175"/>
        <end position="216"/>
    </location>
</feature>
<dbReference type="Proteomes" id="UP000237144">
    <property type="component" value="Unassembled WGS sequence"/>
</dbReference>
<reference evidence="2 3" key="1">
    <citation type="journal article" date="2018" name="Front. Microbiol.">
        <title>Prospects for Fungal Bioremediation of Acidic Radioactive Waste Sites: Characterization and Genome Sequence of Rhodotorula taiwanensis MD1149.</title>
        <authorList>
            <person name="Tkavc R."/>
            <person name="Matrosova V.Y."/>
            <person name="Grichenko O.E."/>
            <person name="Gostincar C."/>
            <person name="Volpe R.P."/>
            <person name="Klimenkova P."/>
            <person name="Gaidamakova E.K."/>
            <person name="Zhou C.E."/>
            <person name="Stewart B.J."/>
            <person name="Lyman M.G."/>
            <person name="Malfatti S.A."/>
            <person name="Rubinfeld B."/>
            <person name="Courtot M."/>
            <person name="Singh J."/>
            <person name="Dalgard C.L."/>
            <person name="Hamilton T."/>
            <person name="Frey K.G."/>
            <person name="Gunde-Cimerman N."/>
            <person name="Dugan L."/>
            <person name="Daly M.J."/>
        </authorList>
    </citation>
    <scope>NUCLEOTIDE SEQUENCE [LARGE SCALE GENOMIC DNA]</scope>
    <source>
        <strain evidence="2 3">MD1149</strain>
    </source>
</reference>
<dbReference type="EMBL" id="PJQD01000035">
    <property type="protein sequence ID" value="POY73746.1"/>
    <property type="molecule type" value="Genomic_DNA"/>
</dbReference>
<organism evidence="2 3">
    <name type="scientific">Rhodotorula taiwanensis</name>
    <dbReference type="NCBI Taxonomy" id="741276"/>
    <lineage>
        <taxon>Eukaryota</taxon>
        <taxon>Fungi</taxon>
        <taxon>Dikarya</taxon>
        <taxon>Basidiomycota</taxon>
        <taxon>Pucciniomycotina</taxon>
        <taxon>Microbotryomycetes</taxon>
        <taxon>Sporidiobolales</taxon>
        <taxon>Sporidiobolaceae</taxon>
        <taxon>Rhodotorula</taxon>
    </lineage>
</organism>
<proteinExistence type="predicted"/>
<protein>
    <submittedName>
        <fullName evidence="2">Uncharacterized protein</fullName>
    </submittedName>
</protein>
<evidence type="ECO:0000313" key="3">
    <source>
        <dbReference type="Proteomes" id="UP000237144"/>
    </source>
</evidence>
<feature type="compositionally biased region" description="Polar residues" evidence="1">
    <location>
        <begin position="96"/>
        <end position="111"/>
    </location>
</feature>
<comment type="caution">
    <text evidence="2">The sequence shown here is derived from an EMBL/GenBank/DDBJ whole genome shotgun (WGS) entry which is preliminary data.</text>
</comment>
<sequence length="551" mass="58593">MSATTSARDAEPSFGKRQHQERSRRQSLPSNLPSSSRRRMSGLAISDGTVDFLGSRPVSQAGPHVQFASPPYMPMYGAASSSSSDAHRRSMPPIGSTASISSLNSLATPSRSGRPGHVRTESSRLRRRLARWTSWSKPQDGGLEFGCAGTNDWSEGPVDMSDRYYSPYRGTANRGSFSSSAGSTSAAGWSHSRGESTSSTFSTVSTAPSSAPNSPTMRAAAKQQAVPSSSAGEGTVTPRTAERMRSEAAAVEAVDEYFRRMRLAAPEASSTSSTSGAFSFPQRPLSSAPTSIDVELARSTKSDHKRSLSDELQIQFIETGHTTFTPFSASQLDDDDQSSLVLSNEDLSDDGDHSTYVLSEVTPIPPALFEIPEEYSGSNSTATTARPSLAVPDLVVVDGVEEDLVPALEELSDYFASTLSVEAIERDVVPVPQPAEWIPVPIEPLSPRRRVATKPEVPDLSKFAFPPKAAATLSPSPPPGVSHARGGSASSLPVIASAPAVGLEPPQGHRRGQSASFAAAERGKLVAAGQLKPSLAEQYLLRDRNVLYNWI</sequence>